<comment type="subcellular location">
    <subcellularLocation>
        <location evidence="17">Postsynaptic cell membrane</location>
        <topology evidence="17">Multi-pass membrane protein</topology>
    </subcellularLocation>
</comment>
<evidence type="ECO:0000256" key="7">
    <source>
        <dbReference type="ARBA" id="ARBA00023065"/>
    </source>
</evidence>
<keyword evidence="22" id="KW-1185">Reference proteome</keyword>
<evidence type="ECO:0000256" key="8">
    <source>
        <dbReference type="ARBA" id="ARBA00023136"/>
    </source>
</evidence>
<keyword evidence="5 18" id="KW-1133">Transmembrane helix</keyword>
<gene>
    <name evidence="21" type="primary">Gabrb4</name>
    <name evidence="21" type="ORF">GTO93_0017126</name>
</gene>
<dbReference type="Gene3D" id="1.20.58.390">
    <property type="entry name" value="Neurotransmitter-gated ion-channel transmembrane domain"/>
    <property type="match status" value="1"/>
</dbReference>
<keyword evidence="8 18" id="KW-0472">Membrane</keyword>
<keyword evidence="15" id="KW-1071">Ligand-gated ion channel</keyword>
<feature type="domain" description="Neurotransmitter-gated ion-channel ligand-binding" evidence="19">
    <location>
        <begin position="1"/>
        <end position="71"/>
    </location>
</feature>
<dbReference type="Pfam" id="PF02932">
    <property type="entry name" value="Neur_chan_memb"/>
    <property type="match status" value="1"/>
</dbReference>
<keyword evidence="1" id="KW-0813">Transport</keyword>
<keyword evidence="10" id="KW-0675">Receptor</keyword>
<evidence type="ECO:0000256" key="9">
    <source>
        <dbReference type="ARBA" id="ARBA00023157"/>
    </source>
</evidence>
<comment type="caution">
    <text evidence="21">The sequence shown here is derived from an EMBL/GenBank/DDBJ whole genome shotgun (WGS) entry which is preliminary data.</text>
</comment>
<keyword evidence="12" id="KW-0325">Glycoprotein</keyword>
<evidence type="ECO:0000313" key="22">
    <source>
        <dbReference type="Proteomes" id="UP001166093"/>
    </source>
</evidence>
<dbReference type="PANTHER" id="PTHR18945">
    <property type="entry name" value="NEUROTRANSMITTER GATED ION CHANNEL"/>
    <property type="match status" value="1"/>
</dbReference>
<evidence type="ECO:0000256" key="2">
    <source>
        <dbReference type="ARBA" id="ARBA00022475"/>
    </source>
</evidence>
<evidence type="ECO:0000259" key="20">
    <source>
        <dbReference type="Pfam" id="PF02932"/>
    </source>
</evidence>
<dbReference type="SUPFAM" id="SSF90112">
    <property type="entry name" value="Neurotransmitter-gated ion-channel transmembrane pore"/>
    <property type="match status" value="1"/>
</dbReference>
<dbReference type="InterPro" id="IPR002289">
    <property type="entry name" value="GABAAb_rcpt"/>
</dbReference>
<keyword evidence="7" id="KW-0406">Ion transport</keyword>
<accession>A0ABS2Y317</accession>
<keyword evidence="4" id="KW-0732">Signal</keyword>
<evidence type="ECO:0000256" key="11">
    <source>
        <dbReference type="ARBA" id="ARBA00023173"/>
    </source>
</evidence>
<evidence type="ECO:0000256" key="12">
    <source>
        <dbReference type="ARBA" id="ARBA00023180"/>
    </source>
</evidence>
<evidence type="ECO:0000256" key="10">
    <source>
        <dbReference type="ARBA" id="ARBA00023170"/>
    </source>
</evidence>
<evidence type="ECO:0000256" key="5">
    <source>
        <dbReference type="ARBA" id="ARBA00022989"/>
    </source>
</evidence>
<dbReference type="SUPFAM" id="SSF63712">
    <property type="entry name" value="Nicotinic receptor ligand binding domain-like"/>
    <property type="match status" value="1"/>
</dbReference>
<sequence>MYFQQSWRDKRLAYTALSLNLTLDNRVADQLWLPDTYFLNDKKSFLHGVTVKNRMIRLHPDGTVLYGLRGRVPGSGVSICNGVDAVLELATLCSINIDAQGTWNPGDFTLKKFRITTTAACMMDLRRYPLDQQNCTLEIESYGYTTDDIVFFWQGGDSAVTGVDRLELPQFSIMELRLVSKEVVFATGSYPRLSLSFRIKRNIGYFILQTYMPSILITILSWVSFWINYDASAARVALGVTTVLTMTTINTHLRETLPKIPYVKAIDVYLMGCFVFVFLALLEYAFVNYVFFGRGPQQQKKLNEKLNKANNERPRYEEKRLREQVDPYGNILLTTLEMNNEALPSEVASSVSDSRNSVMSVDSSGVQFRKQLAARDGFGQATLDRSAARTRANCRLRRRSSKLKLKIPDLADVSTIDKWSRIIFPIMFGFFNLVYWLYYVN</sequence>
<dbReference type="NCBIfam" id="TIGR00860">
    <property type="entry name" value="LIC"/>
    <property type="match status" value="1"/>
</dbReference>
<feature type="domain" description="Neurotransmitter-gated ion-channel transmembrane" evidence="20">
    <location>
        <begin position="210"/>
        <end position="436"/>
    </location>
</feature>
<keyword evidence="13" id="KW-0868">Chloride</keyword>
<protein>
    <submittedName>
        <fullName evidence="21">GBRB4 protein</fullName>
    </submittedName>
</protein>
<reference evidence="21" key="1">
    <citation type="journal article" date="2021" name="Cell">
        <title>Tracing the genetic footprints of vertebrate landing in non-teleost ray-finned fishes.</title>
        <authorList>
            <person name="Bi X."/>
            <person name="Wang K."/>
            <person name="Yang L."/>
            <person name="Pan H."/>
            <person name="Jiang H."/>
            <person name="Wei Q."/>
            <person name="Fang M."/>
            <person name="Yu H."/>
            <person name="Zhu C."/>
            <person name="Cai Y."/>
            <person name="He Y."/>
            <person name="Gan X."/>
            <person name="Zeng H."/>
            <person name="Yu D."/>
            <person name="Zhu Y."/>
            <person name="Jiang H."/>
            <person name="Qiu Q."/>
            <person name="Yang H."/>
            <person name="Zhang Y.E."/>
            <person name="Wang W."/>
            <person name="Zhu M."/>
            <person name="He S."/>
            <person name="Zhang G."/>
        </authorList>
    </citation>
    <scope>NUCLEOTIDE SEQUENCE</scope>
    <source>
        <strain evidence="21">Pddl_001</strain>
    </source>
</reference>
<keyword evidence="11" id="KW-0869">Chloride channel</keyword>
<feature type="transmembrane region" description="Helical" evidence="18">
    <location>
        <begin position="268"/>
        <end position="292"/>
    </location>
</feature>
<keyword evidence="9" id="KW-1015">Disulfide bond</keyword>
<keyword evidence="6" id="KW-0770">Synapse</keyword>
<evidence type="ECO:0000256" key="14">
    <source>
        <dbReference type="ARBA" id="ARBA00023257"/>
    </source>
</evidence>
<dbReference type="PROSITE" id="PS00236">
    <property type="entry name" value="NEUROTR_ION_CHANNEL"/>
    <property type="match status" value="1"/>
</dbReference>
<dbReference type="Proteomes" id="UP001166093">
    <property type="component" value="Unassembled WGS sequence"/>
</dbReference>
<keyword evidence="14" id="KW-0628">Postsynaptic cell membrane</keyword>
<name>A0ABS2Y317_POLSP</name>
<evidence type="ECO:0000313" key="21">
    <source>
        <dbReference type="EMBL" id="MBN3280564.1"/>
    </source>
</evidence>
<dbReference type="Gene3D" id="2.70.170.10">
    <property type="entry name" value="Neurotransmitter-gated ion-channel ligand-binding domain"/>
    <property type="match status" value="1"/>
</dbReference>
<dbReference type="PRINTS" id="PR01160">
    <property type="entry name" value="GABAARBETA"/>
</dbReference>
<dbReference type="EMBL" id="JAAWVQ010099973">
    <property type="protein sequence ID" value="MBN3280564.1"/>
    <property type="molecule type" value="Genomic_DNA"/>
</dbReference>
<evidence type="ECO:0000256" key="3">
    <source>
        <dbReference type="ARBA" id="ARBA00022692"/>
    </source>
</evidence>
<dbReference type="InterPro" id="IPR006201">
    <property type="entry name" value="Neur_channel"/>
</dbReference>
<dbReference type="CDD" id="cd19053">
    <property type="entry name" value="LGIC_TM_GABAAR_beta"/>
    <property type="match status" value="1"/>
</dbReference>
<evidence type="ECO:0000256" key="6">
    <source>
        <dbReference type="ARBA" id="ARBA00023018"/>
    </source>
</evidence>
<keyword evidence="2" id="KW-1003">Cell membrane</keyword>
<feature type="transmembrane region" description="Helical" evidence="18">
    <location>
        <begin position="422"/>
        <end position="439"/>
    </location>
</feature>
<dbReference type="InterPro" id="IPR006028">
    <property type="entry name" value="GABAA/Glycine_rcpt"/>
</dbReference>
<keyword evidence="3 18" id="KW-0812">Transmembrane</keyword>
<dbReference type="InterPro" id="IPR036734">
    <property type="entry name" value="Neur_chan_lig-bd_sf"/>
</dbReference>
<proteinExistence type="predicted"/>
<evidence type="ECO:0000256" key="1">
    <source>
        <dbReference type="ARBA" id="ARBA00022448"/>
    </source>
</evidence>
<feature type="non-terminal residue" evidence="21">
    <location>
        <position position="1"/>
    </location>
</feature>
<evidence type="ECO:0000256" key="4">
    <source>
        <dbReference type="ARBA" id="ARBA00022729"/>
    </source>
</evidence>
<dbReference type="Pfam" id="PF02931">
    <property type="entry name" value="Neur_chan_LBD"/>
    <property type="match status" value="2"/>
</dbReference>
<dbReference type="InterPro" id="IPR036719">
    <property type="entry name" value="Neuro-gated_channel_TM_sf"/>
</dbReference>
<organism evidence="21 22">
    <name type="scientific">Polyodon spathula</name>
    <name type="common">North American paddlefish</name>
    <name type="synonym">Squalus spathula</name>
    <dbReference type="NCBI Taxonomy" id="7913"/>
    <lineage>
        <taxon>Eukaryota</taxon>
        <taxon>Metazoa</taxon>
        <taxon>Chordata</taxon>
        <taxon>Craniata</taxon>
        <taxon>Vertebrata</taxon>
        <taxon>Euteleostomi</taxon>
        <taxon>Actinopterygii</taxon>
        <taxon>Chondrostei</taxon>
        <taxon>Acipenseriformes</taxon>
        <taxon>Polyodontidae</taxon>
        <taxon>Polyodon</taxon>
    </lineage>
</organism>
<dbReference type="InterPro" id="IPR018000">
    <property type="entry name" value="Neurotransmitter_ion_chnl_CS"/>
</dbReference>
<dbReference type="InterPro" id="IPR006202">
    <property type="entry name" value="Neur_chan_lig-bd"/>
</dbReference>
<evidence type="ECO:0000259" key="19">
    <source>
        <dbReference type="Pfam" id="PF02931"/>
    </source>
</evidence>
<evidence type="ECO:0000256" key="13">
    <source>
        <dbReference type="ARBA" id="ARBA00023214"/>
    </source>
</evidence>
<dbReference type="InterPro" id="IPR038050">
    <property type="entry name" value="Neuro_actylchol_rec"/>
</dbReference>
<dbReference type="InterPro" id="IPR006029">
    <property type="entry name" value="Neurotrans-gated_channel_TM"/>
</dbReference>
<feature type="domain" description="Neurotransmitter-gated ion-channel ligand-binding" evidence="19">
    <location>
        <begin position="112"/>
        <end position="202"/>
    </location>
</feature>
<evidence type="ECO:0000256" key="16">
    <source>
        <dbReference type="ARBA" id="ARBA00023303"/>
    </source>
</evidence>
<evidence type="ECO:0000256" key="18">
    <source>
        <dbReference type="SAM" id="Phobius"/>
    </source>
</evidence>
<evidence type="ECO:0000256" key="15">
    <source>
        <dbReference type="ARBA" id="ARBA00023286"/>
    </source>
</evidence>
<feature type="non-terminal residue" evidence="21">
    <location>
        <position position="441"/>
    </location>
</feature>
<dbReference type="PRINTS" id="PR00253">
    <property type="entry name" value="GABAARECEPTR"/>
</dbReference>
<evidence type="ECO:0000256" key="17">
    <source>
        <dbReference type="ARBA" id="ARBA00034104"/>
    </source>
</evidence>
<keyword evidence="16" id="KW-0407">Ion channel</keyword>
<feature type="transmembrane region" description="Helical" evidence="18">
    <location>
        <begin position="203"/>
        <end position="227"/>
    </location>
</feature>